<dbReference type="EMBL" id="CT867989">
    <property type="protein sequence ID" value="CAK56912.1"/>
    <property type="molecule type" value="Genomic_DNA"/>
</dbReference>
<gene>
    <name evidence="2" type="ORF">GSPATT00027945001</name>
</gene>
<feature type="transmembrane region" description="Helical" evidence="1">
    <location>
        <begin position="90"/>
        <end position="111"/>
    </location>
</feature>
<dbReference type="STRING" id="5888.A0BEE5"/>
<dbReference type="GeneID" id="5010083"/>
<keyword evidence="1" id="KW-1133">Transmembrane helix</keyword>
<dbReference type="InParanoid" id="A0BEE5"/>
<dbReference type="Pfam" id="PF00071">
    <property type="entry name" value="Ras"/>
    <property type="match status" value="1"/>
</dbReference>
<keyword evidence="1" id="KW-0472">Membrane</keyword>
<keyword evidence="1" id="KW-0812">Transmembrane</keyword>
<dbReference type="Gene3D" id="3.40.50.300">
    <property type="entry name" value="P-loop containing nucleotide triphosphate hydrolases"/>
    <property type="match status" value="1"/>
</dbReference>
<protein>
    <submittedName>
        <fullName evidence="2">Uncharacterized protein</fullName>
    </submittedName>
</protein>
<dbReference type="GO" id="GO:0005525">
    <property type="term" value="F:GTP binding"/>
    <property type="evidence" value="ECO:0007669"/>
    <property type="project" value="InterPro"/>
</dbReference>
<dbReference type="InterPro" id="IPR027417">
    <property type="entry name" value="P-loop_NTPase"/>
</dbReference>
<dbReference type="Proteomes" id="UP000000600">
    <property type="component" value="Unassembled WGS sequence"/>
</dbReference>
<evidence type="ECO:0000256" key="1">
    <source>
        <dbReference type="SAM" id="Phobius"/>
    </source>
</evidence>
<dbReference type="RefSeq" id="XP_001424310.1">
    <property type="nucleotide sequence ID" value="XM_001424273.1"/>
</dbReference>
<organism evidence="2 3">
    <name type="scientific">Paramecium tetraurelia</name>
    <dbReference type="NCBI Taxonomy" id="5888"/>
    <lineage>
        <taxon>Eukaryota</taxon>
        <taxon>Sar</taxon>
        <taxon>Alveolata</taxon>
        <taxon>Ciliophora</taxon>
        <taxon>Intramacronucleata</taxon>
        <taxon>Oligohymenophorea</taxon>
        <taxon>Peniculida</taxon>
        <taxon>Parameciidae</taxon>
        <taxon>Paramecium</taxon>
    </lineage>
</organism>
<accession>A0BEE5</accession>
<dbReference type="GO" id="GO:0003924">
    <property type="term" value="F:GTPase activity"/>
    <property type="evidence" value="ECO:0007669"/>
    <property type="project" value="InterPro"/>
</dbReference>
<keyword evidence="3" id="KW-1185">Reference proteome</keyword>
<dbReference type="AlphaFoldDB" id="A0BEE5"/>
<dbReference type="KEGG" id="ptm:GSPATT00027945001"/>
<sequence length="142" mass="16910">MEELQVIKIIIVVGEPQTVKPSLFQQYGFNELTHNHQTTIGYDFAQKMLTKNGVNLKLQIWDVADFKYNYSTHIEYFNCKVINYLKNFPYFFIINITYLSLILVISPFVNLQLIEVRIWFRLLILMMQNVLYQVLVSIMNDF</sequence>
<dbReference type="SUPFAM" id="SSF52540">
    <property type="entry name" value="P-loop containing nucleoside triphosphate hydrolases"/>
    <property type="match status" value="1"/>
</dbReference>
<dbReference type="HOGENOM" id="CLU_1819554_0_0_1"/>
<dbReference type="InterPro" id="IPR001806">
    <property type="entry name" value="Small_GTPase"/>
</dbReference>
<proteinExistence type="predicted"/>
<evidence type="ECO:0000313" key="3">
    <source>
        <dbReference type="Proteomes" id="UP000000600"/>
    </source>
</evidence>
<name>A0BEE5_PARTE</name>
<evidence type="ECO:0000313" key="2">
    <source>
        <dbReference type="EMBL" id="CAK56912.1"/>
    </source>
</evidence>
<feature type="transmembrane region" description="Helical" evidence="1">
    <location>
        <begin position="118"/>
        <end position="139"/>
    </location>
</feature>
<reference evidence="2 3" key="1">
    <citation type="journal article" date="2006" name="Nature">
        <title>Global trends of whole-genome duplications revealed by the ciliate Paramecium tetraurelia.</title>
        <authorList>
            <consortium name="Genoscope"/>
            <person name="Aury J.-M."/>
            <person name="Jaillon O."/>
            <person name="Duret L."/>
            <person name="Noel B."/>
            <person name="Jubin C."/>
            <person name="Porcel B.M."/>
            <person name="Segurens B."/>
            <person name="Daubin V."/>
            <person name="Anthouard V."/>
            <person name="Aiach N."/>
            <person name="Arnaiz O."/>
            <person name="Billaut A."/>
            <person name="Beisson J."/>
            <person name="Blanc I."/>
            <person name="Bouhouche K."/>
            <person name="Camara F."/>
            <person name="Duharcourt S."/>
            <person name="Guigo R."/>
            <person name="Gogendeau D."/>
            <person name="Katinka M."/>
            <person name="Keller A.-M."/>
            <person name="Kissmehl R."/>
            <person name="Klotz C."/>
            <person name="Koll F."/>
            <person name="Le Moue A."/>
            <person name="Lepere C."/>
            <person name="Malinsky S."/>
            <person name="Nowacki M."/>
            <person name="Nowak J.K."/>
            <person name="Plattner H."/>
            <person name="Poulain J."/>
            <person name="Ruiz F."/>
            <person name="Serrano V."/>
            <person name="Zagulski M."/>
            <person name="Dessen P."/>
            <person name="Betermier M."/>
            <person name="Weissenbach J."/>
            <person name="Scarpelli C."/>
            <person name="Schachter V."/>
            <person name="Sperling L."/>
            <person name="Meyer E."/>
            <person name="Cohen J."/>
            <person name="Wincker P."/>
        </authorList>
    </citation>
    <scope>NUCLEOTIDE SEQUENCE [LARGE SCALE GENOMIC DNA]</scope>
    <source>
        <strain evidence="2 3">Stock d4-2</strain>
    </source>
</reference>